<organism evidence="2 3">
    <name type="scientific">Araneus ventricosus</name>
    <name type="common">Orbweaver spider</name>
    <name type="synonym">Epeira ventricosa</name>
    <dbReference type="NCBI Taxonomy" id="182803"/>
    <lineage>
        <taxon>Eukaryota</taxon>
        <taxon>Metazoa</taxon>
        <taxon>Ecdysozoa</taxon>
        <taxon>Arthropoda</taxon>
        <taxon>Chelicerata</taxon>
        <taxon>Arachnida</taxon>
        <taxon>Araneae</taxon>
        <taxon>Araneomorphae</taxon>
        <taxon>Entelegynae</taxon>
        <taxon>Araneoidea</taxon>
        <taxon>Araneidae</taxon>
        <taxon>Araneus</taxon>
    </lineage>
</organism>
<feature type="transmembrane region" description="Helical" evidence="1">
    <location>
        <begin position="87"/>
        <end position="112"/>
    </location>
</feature>
<dbReference type="AlphaFoldDB" id="A0A4Y2G6P5"/>
<reference evidence="2 3" key="1">
    <citation type="journal article" date="2019" name="Sci. Rep.">
        <title>Orb-weaving spider Araneus ventricosus genome elucidates the spidroin gene catalogue.</title>
        <authorList>
            <person name="Kono N."/>
            <person name="Nakamura H."/>
            <person name="Ohtoshi R."/>
            <person name="Moran D.A.P."/>
            <person name="Shinohara A."/>
            <person name="Yoshida Y."/>
            <person name="Fujiwara M."/>
            <person name="Mori M."/>
            <person name="Tomita M."/>
            <person name="Arakawa K."/>
        </authorList>
    </citation>
    <scope>NUCLEOTIDE SEQUENCE [LARGE SCALE GENOMIC DNA]</scope>
</reference>
<protein>
    <submittedName>
        <fullName evidence="2">Uncharacterized protein</fullName>
    </submittedName>
</protein>
<sequence>MACFVIISVREQRTTSSAAGEVSQSYCPIFCLSSIRVGFVNMPPVRIVLCQMLQHLQLVWVPLLTSQIEHGTTLADSHFAERRRVHFVGLLAIAASICVDIASPALVFWISLHR</sequence>
<dbReference type="EMBL" id="BGPR01001209">
    <property type="protein sequence ID" value="GBM48289.1"/>
    <property type="molecule type" value="Genomic_DNA"/>
</dbReference>
<keyword evidence="1" id="KW-1133">Transmembrane helix</keyword>
<accession>A0A4Y2G6P5</accession>
<proteinExistence type="predicted"/>
<keyword evidence="3" id="KW-1185">Reference proteome</keyword>
<evidence type="ECO:0000313" key="3">
    <source>
        <dbReference type="Proteomes" id="UP000499080"/>
    </source>
</evidence>
<evidence type="ECO:0000256" key="1">
    <source>
        <dbReference type="SAM" id="Phobius"/>
    </source>
</evidence>
<gene>
    <name evidence="2" type="ORF">AVEN_98036_1</name>
</gene>
<keyword evidence="1" id="KW-0472">Membrane</keyword>
<dbReference type="Proteomes" id="UP000499080">
    <property type="component" value="Unassembled WGS sequence"/>
</dbReference>
<keyword evidence="1" id="KW-0812">Transmembrane</keyword>
<name>A0A4Y2G6P5_ARAVE</name>
<comment type="caution">
    <text evidence="2">The sequence shown here is derived from an EMBL/GenBank/DDBJ whole genome shotgun (WGS) entry which is preliminary data.</text>
</comment>
<evidence type="ECO:0000313" key="2">
    <source>
        <dbReference type="EMBL" id="GBM48289.1"/>
    </source>
</evidence>